<dbReference type="InterPro" id="IPR025426">
    <property type="entry name" value="DUF4305"/>
</dbReference>
<reference evidence="2 3" key="1">
    <citation type="submission" date="2019-07" db="EMBL/GenBank/DDBJ databases">
        <authorList>
            <person name="Li J."/>
        </authorList>
    </citation>
    <scope>NUCLEOTIDE SEQUENCE [LARGE SCALE GENOMIC DNA]</scope>
    <source>
        <strain evidence="2 3">TKL69</strain>
    </source>
</reference>
<sequence length="66" mass="7672">MRTSPLFTASLYFFIGILFTYLAITFVEDTIWNVTTILLLLFATTYVVISIRLFLLHLAIKRAKKK</sequence>
<keyword evidence="3" id="KW-1185">Reference proteome</keyword>
<accession>A0A516KCP7</accession>
<evidence type="ECO:0000313" key="2">
    <source>
        <dbReference type="EMBL" id="QDP39169.1"/>
    </source>
</evidence>
<dbReference type="Proteomes" id="UP000315215">
    <property type="component" value="Chromosome"/>
</dbReference>
<evidence type="ECO:0000313" key="3">
    <source>
        <dbReference type="Proteomes" id="UP000315215"/>
    </source>
</evidence>
<evidence type="ECO:0000256" key="1">
    <source>
        <dbReference type="SAM" id="Phobius"/>
    </source>
</evidence>
<dbReference type="AlphaFoldDB" id="A0A516KCP7"/>
<dbReference type="Pfam" id="PF14146">
    <property type="entry name" value="DUF4305"/>
    <property type="match status" value="1"/>
</dbReference>
<dbReference type="RefSeq" id="WP_143891919.1">
    <property type="nucleotide sequence ID" value="NZ_CP041666.1"/>
</dbReference>
<organism evidence="2 3">
    <name type="scientific">Radiobacillus deserti</name>
    <dbReference type="NCBI Taxonomy" id="2594883"/>
    <lineage>
        <taxon>Bacteria</taxon>
        <taxon>Bacillati</taxon>
        <taxon>Bacillota</taxon>
        <taxon>Bacilli</taxon>
        <taxon>Bacillales</taxon>
        <taxon>Bacillaceae</taxon>
        <taxon>Radiobacillus</taxon>
    </lineage>
</organism>
<proteinExistence type="predicted"/>
<name>A0A516KCP7_9BACI</name>
<keyword evidence="1" id="KW-1133">Transmembrane helix</keyword>
<dbReference type="KEGG" id="aqt:FN924_02540"/>
<gene>
    <name evidence="2" type="ORF">FN924_02540</name>
</gene>
<feature type="transmembrane region" description="Helical" evidence="1">
    <location>
        <begin position="36"/>
        <end position="60"/>
    </location>
</feature>
<protein>
    <submittedName>
        <fullName evidence="2">DUF4305 domain-containing protein</fullName>
    </submittedName>
</protein>
<dbReference type="OrthoDB" id="2355666at2"/>
<keyword evidence="1" id="KW-0472">Membrane</keyword>
<feature type="transmembrane region" description="Helical" evidence="1">
    <location>
        <begin position="7"/>
        <end position="24"/>
    </location>
</feature>
<keyword evidence="1" id="KW-0812">Transmembrane</keyword>
<dbReference type="EMBL" id="CP041666">
    <property type="protein sequence ID" value="QDP39169.1"/>
    <property type="molecule type" value="Genomic_DNA"/>
</dbReference>